<sequence>MLRKGGGSYIHDFLSNDTYKPRRKAGRTNGLTCTYVGVFSVLAFLTWYARSAKKLHVVPMPRVPAGSLTKKEFFEQYGDQAVIIEGGLRQHPAIGLGLEGLRDLCGDATVETYVFDPKSDEWGGHVDQKLLKFDEYIDEYVLNETNLEKRYFPGGLVGMPIVCPVLEILTPVLSYFTVGYRVVSHEPEFGSDGKSHQLVSHQPELFVGPGGTKTEIHMDRYPGTFWMAVYFGKKTFRTISYEDSIKYMPYYNNDGNARWEKETYSVTTGQKEKRPLAIWNPDLETFPELAKVTIWEGTVNAGDWLYLPPATLHGVYNPEPFWALTSMDIYPPLFDKFIDVCVDTNFMGKCSDIILDIGQNKCNPKSLSREDLKKCLRDSPYVQSIQKQYDDEQQDQLDKFLHEMADYDSFESWCDAICARTKKDKNGCQACDNALKVKSSRISLH</sequence>
<evidence type="ECO:0000256" key="2">
    <source>
        <dbReference type="SAM" id="Phobius"/>
    </source>
</evidence>
<dbReference type="Proteomes" id="UP001472866">
    <property type="component" value="Chromosome 09"/>
</dbReference>
<dbReference type="PANTHER" id="PTHR12461">
    <property type="entry name" value="HYPOXIA-INDUCIBLE FACTOR 1 ALPHA INHIBITOR-RELATED"/>
    <property type="match status" value="1"/>
</dbReference>
<dbReference type="EMBL" id="CP151509">
    <property type="protein sequence ID" value="WZN64321.1"/>
    <property type="molecule type" value="Genomic_DNA"/>
</dbReference>
<proteinExistence type="inferred from homology"/>
<keyword evidence="2" id="KW-0812">Transmembrane</keyword>
<organism evidence="4 5">
    <name type="scientific">Chloropicon roscoffensis</name>
    <dbReference type="NCBI Taxonomy" id="1461544"/>
    <lineage>
        <taxon>Eukaryota</taxon>
        <taxon>Viridiplantae</taxon>
        <taxon>Chlorophyta</taxon>
        <taxon>Chloropicophyceae</taxon>
        <taxon>Chloropicales</taxon>
        <taxon>Chloropicaceae</taxon>
        <taxon>Chloropicon</taxon>
    </lineage>
</organism>
<accession>A0AAX4PEZ3</accession>
<evidence type="ECO:0000313" key="5">
    <source>
        <dbReference type="Proteomes" id="UP001472866"/>
    </source>
</evidence>
<keyword evidence="2" id="KW-1133">Transmembrane helix</keyword>
<feature type="transmembrane region" description="Helical" evidence="2">
    <location>
        <begin position="30"/>
        <end position="49"/>
    </location>
</feature>
<evidence type="ECO:0000259" key="3">
    <source>
        <dbReference type="Pfam" id="PF13621"/>
    </source>
</evidence>
<reference evidence="4 5" key="1">
    <citation type="submission" date="2024-03" db="EMBL/GenBank/DDBJ databases">
        <title>Complete genome sequence of the green alga Chloropicon roscoffensis RCC1871.</title>
        <authorList>
            <person name="Lemieux C."/>
            <person name="Pombert J.-F."/>
            <person name="Otis C."/>
            <person name="Turmel M."/>
        </authorList>
    </citation>
    <scope>NUCLEOTIDE SEQUENCE [LARGE SCALE GENOMIC DNA]</scope>
    <source>
        <strain evidence="4 5">RCC1871</strain>
    </source>
</reference>
<evidence type="ECO:0000313" key="4">
    <source>
        <dbReference type="EMBL" id="WZN64321.1"/>
    </source>
</evidence>
<dbReference type="Pfam" id="PF13621">
    <property type="entry name" value="Cupin_8"/>
    <property type="match status" value="1"/>
</dbReference>
<feature type="domain" description="Cupin-like" evidence="3">
    <location>
        <begin position="200"/>
        <end position="319"/>
    </location>
</feature>
<dbReference type="Gene3D" id="2.60.120.650">
    <property type="entry name" value="Cupin"/>
    <property type="match status" value="1"/>
</dbReference>
<dbReference type="InterPro" id="IPR041667">
    <property type="entry name" value="Cupin_8"/>
</dbReference>
<dbReference type="AlphaFoldDB" id="A0AAX4PEZ3"/>
<keyword evidence="5" id="KW-1185">Reference proteome</keyword>
<name>A0AAX4PEZ3_9CHLO</name>
<dbReference type="SUPFAM" id="SSF51197">
    <property type="entry name" value="Clavaminate synthase-like"/>
    <property type="match status" value="1"/>
</dbReference>
<keyword evidence="2" id="KW-0472">Membrane</keyword>
<comment type="similarity">
    <text evidence="1">Belongs to the JARID1 histone demethylase family.</text>
</comment>
<protein>
    <submittedName>
        <fullName evidence="4">JmjC domain-containing protein</fullName>
    </submittedName>
</protein>
<dbReference type="PANTHER" id="PTHR12461:SF105">
    <property type="entry name" value="HYPOXIA-INDUCIBLE FACTOR 1-ALPHA INHIBITOR"/>
    <property type="match status" value="1"/>
</dbReference>
<evidence type="ECO:0000256" key="1">
    <source>
        <dbReference type="ARBA" id="ARBA00006801"/>
    </source>
</evidence>
<gene>
    <name evidence="4" type="ORF">HKI87_09g58770</name>
</gene>